<dbReference type="InterPro" id="IPR004474">
    <property type="entry name" value="LytR_CpsA_psr"/>
</dbReference>
<keyword evidence="9" id="KW-0804">Transcription</keyword>
<evidence type="ECO:0000256" key="7">
    <source>
        <dbReference type="ARBA" id="ARBA00023015"/>
    </source>
</evidence>
<feature type="compositionally biased region" description="Basic and acidic residues" evidence="12">
    <location>
        <begin position="47"/>
        <end position="67"/>
    </location>
</feature>
<dbReference type="NCBIfam" id="TIGR00350">
    <property type="entry name" value="lytR_cpsA_psr"/>
    <property type="match status" value="1"/>
</dbReference>
<keyword evidence="5" id="KW-0735">Signal-anchor</keyword>
<evidence type="ECO:0000256" key="10">
    <source>
        <dbReference type="ARBA" id="ARBA00037178"/>
    </source>
</evidence>
<dbReference type="GO" id="GO:0005886">
    <property type="term" value="C:plasma membrane"/>
    <property type="evidence" value="ECO:0007669"/>
    <property type="project" value="UniProtKB-SubCell"/>
</dbReference>
<evidence type="ECO:0000256" key="9">
    <source>
        <dbReference type="ARBA" id="ARBA00023163"/>
    </source>
</evidence>
<feature type="region of interest" description="Disordered" evidence="12">
    <location>
        <begin position="47"/>
        <end position="71"/>
    </location>
</feature>
<dbReference type="Pfam" id="PF03816">
    <property type="entry name" value="LytR_cpsA_psr"/>
    <property type="match status" value="1"/>
</dbReference>
<keyword evidence="16" id="KW-1185">Reference proteome</keyword>
<comment type="function">
    <text evidence="10">Involved in SarA attenuation. Affects resistance to oxacillin and teicoplanin, as well as the synthesis of virulence factors.</text>
</comment>
<keyword evidence="7" id="KW-0805">Transcription regulation</keyword>
<dbReference type="PANTHER" id="PTHR33392">
    <property type="entry name" value="POLYISOPRENYL-TEICHOIC ACID--PEPTIDOGLYCAN TEICHOIC ACID TRANSFERASE TAGU"/>
    <property type="match status" value="1"/>
</dbReference>
<comment type="caution">
    <text evidence="15">The sequence shown here is derived from an EMBL/GenBank/DDBJ whole genome shotgun (WGS) entry which is preliminary data.</text>
</comment>
<evidence type="ECO:0000256" key="6">
    <source>
        <dbReference type="ARBA" id="ARBA00022989"/>
    </source>
</evidence>
<keyword evidence="6 13" id="KW-1133">Transmembrane helix</keyword>
<name>A0A4Y8ISW9_9BACI</name>
<keyword evidence="8 13" id="KW-0472">Membrane</keyword>
<evidence type="ECO:0000256" key="2">
    <source>
        <dbReference type="ARBA" id="ARBA00006068"/>
    </source>
</evidence>
<accession>A0A4Y8ISW9</accession>
<evidence type="ECO:0000256" key="1">
    <source>
        <dbReference type="ARBA" id="ARBA00004401"/>
    </source>
</evidence>
<reference evidence="15 16" key="1">
    <citation type="submission" date="2019-03" db="EMBL/GenBank/DDBJ databases">
        <authorList>
            <person name="He R.-H."/>
        </authorList>
    </citation>
    <scope>NUCLEOTIDE SEQUENCE [LARGE SCALE GENOMIC DNA]</scope>
    <source>
        <strain evidence="16">SH 714</strain>
    </source>
</reference>
<evidence type="ECO:0000256" key="4">
    <source>
        <dbReference type="ARBA" id="ARBA00022692"/>
    </source>
</evidence>
<dbReference type="GO" id="GO:0071555">
    <property type="term" value="P:cell wall organization"/>
    <property type="evidence" value="ECO:0007669"/>
    <property type="project" value="UniProtKB-KW"/>
</dbReference>
<dbReference type="AlphaFoldDB" id="A0A4Y8ISW9"/>
<dbReference type="Proteomes" id="UP000297975">
    <property type="component" value="Unassembled WGS sequence"/>
</dbReference>
<evidence type="ECO:0000259" key="14">
    <source>
        <dbReference type="Pfam" id="PF03816"/>
    </source>
</evidence>
<evidence type="ECO:0000256" key="11">
    <source>
        <dbReference type="ARBA" id="ARBA00040752"/>
    </source>
</evidence>
<dbReference type="OrthoDB" id="9782542at2"/>
<proteinExistence type="inferred from homology"/>
<sequence length="337" mass="38641">MVSKRQEKRRREKKRKRKTIISIMLILFLSMIMFFVFQYWEAKSESNADIEGRNDGNEEDRTGHGGDFDAEEPLDETINVLILGEDSDAQGGSRTDTIMIGQYDTEHDRAKLVSIMRDTYVEIPGHGHNKINAAYAFGGPELLRKTIKENFNIDINDYAIVDFRGFERIVDEIAPDGIEIDVEKRMYYTDEAAGLSINLEEGVQKLDGEELLGYARFRNDRESDFGRVRRQQQVMSALKEEMLSFASLLKIPKAIGTIEPYIETTMSRPDIVKFATDFLLNKPDEVETMRIPLDGTYSSKSYEHAGLALSINLSKNREAFQEFFTSQPKEDDETKQN</sequence>
<feature type="domain" description="Cell envelope-related transcriptional attenuator" evidence="14">
    <location>
        <begin position="94"/>
        <end position="243"/>
    </location>
</feature>
<gene>
    <name evidence="15" type="ORF">E3U55_06900</name>
</gene>
<organism evidence="15 16">
    <name type="scientific">Filobacillus milosensis</name>
    <dbReference type="NCBI Taxonomy" id="94137"/>
    <lineage>
        <taxon>Bacteria</taxon>
        <taxon>Bacillati</taxon>
        <taxon>Bacillota</taxon>
        <taxon>Bacilli</taxon>
        <taxon>Bacillales</taxon>
        <taxon>Bacillaceae</taxon>
        <taxon>Filobacillus</taxon>
    </lineage>
</organism>
<evidence type="ECO:0000256" key="3">
    <source>
        <dbReference type="ARBA" id="ARBA00022475"/>
    </source>
</evidence>
<dbReference type="InterPro" id="IPR050922">
    <property type="entry name" value="LytR/CpsA/Psr_CW_biosynth"/>
</dbReference>
<feature type="transmembrane region" description="Helical" evidence="13">
    <location>
        <begin position="20"/>
        <end position="40"/>
    </location>
</feature>
<evidence type="ECO:0000313" key="16">
    <source>
        <dbReference type="Proteomes" id="UP000297975"/>
    </source>
</evidence>
<evidence type="ECO:0000256" key="13">
    <source>
        <dbReference type="SAM" id="Phobius"/>
    </source>
</evidence>
<evidence type="ECO:0000313" key="15">
    <source>
        <dbReference type="EMBL" id="TFB22022.1"/>
    </source>
</evidence>
<protein>
    <recommendedName>
        <fullName evidence="11">Regulatory protein MsrR</fullName>
    </recommendedName>
</protein>
<dbReference type="Gene3D" id="3.40.630.190">
    <property type="entry name" value="LCP protein"/>
    <property type="match status" value="1"/>
</dbReference>
<evidence type="ECO:0000256" key="12">
    <source>
        <dbReference type="SAM" id="MobiDB-lite"/>
    </source>
</evidence>
<comment type="similarity">
    <text evidence="2">Belongs to the LytR/CpsA/Psr (LCP) family.</text>
</comment>
<evidence type="ECO:0000256" key="8">
    <source>
        <dbReference type="ARBA" id="ARBA00023136"/>
    </source>
</evidence>
<evidence type="ECO:0000256" key="5">
    <source>
        <dbReference type="ARBA" id="ARBA00022968"/>
    </source>
</evidence>
<dbReference type="PANTHER" id="PTHR33392:SF8">
    <property type="entry name" value="REGULATORY PROTEIN MSRR"/>
    <property type="match status" value="1"/>
</dbReference>
<comment type="subcellular location">
    <subcellularLocation>
        <location evidence="1">Cell membrane</location>
        <topology evidence="1">Single-pass type II membrane protein</topology>
    </subcellularLocation>
</comment>
<keyword evidence="4 13" id="KW-0812">Transmembrane</keyword>
<dbReference type="EMBL" id="SOPW01000006">
    <property type="protein sequence ID" value="TFB22022.1"/>
    <property type="molecule type" value="Genomic_DNA"/>
</dbReference>
<keyword evidence="3" id="KW-1003">Cell membrane</keyword>